<keyword evidence="3" id="KW-0813">Transport</keyword>
<feature type="transmembrane region" description="Helical" evidence="9">
    <location>
        <begin position="301"/>
        <end position="323"/>
    </location>
</feature>
<proteinExistence type="inferred from homology"/>
<gene>
    <name evidence="10" type="ORF">MNQ99_03635</name>
</gene>
<dbReference type="InterPro" id="IPR037294">
    <property type="entry name" value="ABC_BtuC-like"/>
</dbReference>
<comment type="similarity">
    <text evidence="2">Belongs to the binding-protein-dependent transport system permease family. FecCD subfamily.</text>
</comment>
<protein>
    <submittedName>
        <fullName evidence="10">Iron chelate uptake ABC transporter family permease subunit</fullName>
    </submittedName>
</protein>
<evidence type="ECO:0000256" key="4">
    <source>
        <dbReference type="ARBA" id="ARBA00022475"/>
    </source>
</evidence>
<accession>A0ABY3WDS6</accession>
<dbReference type="InterPro" id="IPR000522">
    <property type="entry name" value="ABC_transptr_permease_BtuC"/>
</dbReference>
<feature type="transmembrane region" description="Helical" evidence="9">
    <location>
        <begin position="171"/>
        <end position="193"/>
    </location>
</feature>
<dbReference type="CDD" id="cd06550">
    <property type="entry name" value="TM_ABC_iron-siderophores_like"/>
    <property type="match status" value="1"/>
</dbReference>
<feature type="region of interest" description="Disordered" evidence="8">
    <location>
        <begin position="1"/>
        <end position="28"/>
    </location>
</feature>
<evidence type="ECO:0000256" key="1">
    <source>
        <dbReference type="ARBA" id="ARBA00004651"/>
    </source>
</evidence>
<dbReference type="Gene3D" id="1.10.3470.10">
    <property type="entry name" value="ABC transporter involved in vitamin B12 uptake, BtuC"/>
    <property type="match status" value="1"/>
</dbReference>
<dbReference type="Pfam" id="PF01032">
    <property type="entry name" value="FecCD"/>
    <property type="match status" value="1"/>
</dbReference>
<feature type="transmembrane region" description="Helical" evidence="9">
    <location>
        <begin position="128"/>
        <end position="159"/>
    </location>
</feature>
<feature type="transmembrane region" description="Helical" evidence="9">
    <location>
        <begin position="261"/>
        <end position="289"/>
    </location>
</feature>
<keyword evidence="4" id="KW-1003">Cell membrane</keyword>
<evidence type="ECO:0000313" key="10">
    <source>
        <dbReference type="EMBL" id="UNK46472.1"/>
    </source>
</evidence>
<evidence type="ECO:0000256" key="8">
    <source>
        <dbReference type="SAM" id="MobiDB-lite"/>
    </source>
</evidence>
<keyword evidence="5 9" id="KW-0812">Transmembrane</keyword>
<dbReference type="EMBL" id="CP093326">
    <property type="protein sequence ID" value="UNK46472.1"/>
    <property type="molecule type" value="Genomic_DNA"/>
</dbReference>
<keyword evidence="7 9" id="KW-0472">Membrane</keyword>
<organism evidence="10 11">
    <name type="scientific">Arthrobacter sulfonylureivorans</name>
    <dbReference type="NCBI Taxonomy" id="2486855"/>
    <lineage>
        <taxon>Bacteria</taxon>
        <taxon>Bacillati</taxon>
        <taxon>Actinomycetota</taxon>
        <taxon>Actinomycetes</taxon>
        <taxon>Micrococcales</taxon>
        <taxon>Micrococcaceae</taxon>
        <taxon>Arthrobacter</taxon>
    </lineage>
</organism>
<keyword evidence="6 9" id="KW-1133">Transmembrane helix</keyword>
<sequence>MEGALDGKPRPRGGTHDGTATPGRAGRSSRRRVVLGTLAGTVVVLFFVNVLLGSYTVTVPDFFRLLAGEQIPGASFIVMEHKLPRAVIGLLVGLAFGLSGSIFQTMLRNPLASPDIIGISYGASASAVTAIVVFGAAGLAVSAAAMAGALVVAVAIYAISYRPATVSGAAGSRLILVGIGFAAVLQAVVSYLLTRTDIRTAQGALVWLNGSLNSSNWDRAVVLVAGLAVLVVAVALLARSLRGLEMGDDTAAALGVRVAPARLGLMVVAVLLAAVATAAAGPVAFIAFLSGPIARRLLGGAASLPAAALVGAVIVLAADFAAANLIPMYLTSGTTLPVGVVTGALGAPFLLWLLVSTNRRGQGG</sequence>
<feature type="transmembrane region" description="Helical" evidence="9">
    <location>
        <begin position="86"/>
        <end position="107"/>
    </location>
</feature>
<comment type="subcellular location">
    <subcellularLocation>
        <location evidence="1">Cell membrane</location>
        <topology evidence="1">Multi-pass membrane protein</topology>
    </subcellularLocation>
</comment>
<evidence type="ECO:0000256" key="9">
    <source>
        <dbReference type="SAM" id="Phobius"/>
    </source>
</evidence>
<dbReference type="PANTHER" id="PTHR30472:SF24">
    <property type="entry name" value="FERRIC ENTEROBACTIN TRANSPORT SYSTEM PERMEASE PROTEIN FEPG"/>
    <property type="match status" value="1"/>
</dbReference>
<evidence type="ECO:0000256" key="6">
    <source>
        <dbReference type="ARBA" id="ARBA00022989"/>
    </source>
</evidence>
<feature type="transmembrane region" description="Helical" evidence="9">
    <location>
        <begin position="335"/>
        <end position="355"/>
    </location>
</feature>
<keyword evidence="11" id="KW-1185">Reference proteome</keyword>
<dbReference type="SUPFAM" id="SSF81345">
    <property type="entry name" value="ABC transporter involved in vitamin B12 uptake, BtuC"/>
    <property type="match status" value="1"/>
</dbReference>
<evidence type="ECO:0000256" key="7">
    <source>
        <dbReference type="ARBA" id="ARBA00023136"/>
    </source>
</evidence>
<evidence type="ECO:0000256" key="3">
    <source>
        <dbReference type="ARBA" id="ARBA00022448"/>
    </source>
</evidence>
<evidence type="ECO:0000256" key="5">
    <source>
        <dbReference type="ARBA" id="ARBA00022692"/>
    </source>
</evidence>
<dbReference type="Proteomes" id="UP000829069">
    <property type="component" value="Chromosome"/>
</dbReference>
<dbReference type="RefSeq" id="WP_241914490.1">
    <property type="nucleotide sequence ID" value="NZ_CP093326.1"/>
</dbReference>
<evidence type="ECO:0000256" key="2">
    <source>
        <dbReference type="ARBA" id="ARBA00007935"/>
    </source>
</evidence>
<dbReference type="PANTHER" id="PTHR30472">
    <property type="entry name" value="FERRIC ENTEROBACTIN TRANSPORT SYSTEM PERMEASE PROTEIN"/>
    <property type="match status" value="1"/>
</dbReference>
<evidence type="ECO:0000313" key="11">
    <source>
        <dbReference type="Proteomes" id="UP000829069"/>
    </source>
</evidence>
<name>A0ABY3WDS6_9MICC</name>
<reference evidence="10 11" key="1">
    <citation type="submission" date="2022-03" db="EMBL/GenBank/DDBJ databases">
        <title>Isotopic signatures of nitrous oxide derived from detoxification processes.</title>
        <authorList>
            <person name="Behrendt U."/>
            <person name="Buchen C."/>
            <person name="Well R."/>
            <person name="Ulrich A."/>
            <person name="Rohe L."/>
            <person name="Kolb S."/>
            <person name="Schloter M."/>
            <person name="Horn M.A."/>
            <person name="Augustin J."/>
        </authorList>
    </citation>
    <scope>NUCLEOTIDE SEQUENCE [LARGE SCALE GENOMIC DNA]</scope>
    <source>
        <strain evidence="10 11">S4-C24</strain>
    </source>
</reference>
<feature type="transmembrane region" description="Helical" evidence="9">
    <location>
        <begin position="33"/>
        <end position="55"/>
    </location>
</feature>
<feature type="transmembrane region" description="Helical" evidence="9">
    <location>
        <begin position="220"/>
        <end position="241"/>
    </location>
</feature>